<dbReference type="InterPro" id="IPR011009">
    <property type="entry name" value="Kinase-like_dom_sf"/>
</dbReference>
<keyword evidence="4 9" id="KW-0547">Nucleotide-binding</keyword>
<dbReference type="InterPro" id="IPR000719">
    <property type="entry name" value="Prot_kinase_dom"/>
</dbReference>
<dbReference type="EC" id="2.7.11.1" evidence="1"/>
<feature type="transmembrane region" description="Helical" evidence="10">
    <location>
        <begin position="331"/>
        <end position="353"/>
    </location>
</feature>
<evidence type="ECO:0000256" key="9">
    <source>
        <dbReference type="PROSITE-ProRule" id="PRU10141"/>
    </source>
</evidence>
<dbReference type="RefSeq" id="WP_215618027.1">
    <property type="nucleotide sequence ID" value="NZ_JADOER010000005.1"/>
</dbReference>
<evidence type="ECO:0000256" key="4">
    <source>
        <dbReference type="ARBA" id="ARBA00022741"/>
    </source>
</evidence>
<evidence type="ECO:0000256" key="7">
    <source>
        <dbReference type="ARBA" id="ARBA00047899"/>
    </source>
</evidence>
<dbReference type="EMBL" id="JADOER010000005">
    <property type="protein sequence ID" value="MBT9312128.1"/>
    <property type="molecule type" value="Genomic_DNA"/>
</dbReference>
<name>A0ABS5Y2R0_9CYAN</name>
<evidence type="ECO:0000313" key="13">
    <source>
        <dbReference type="Proteomes" id="UP001196661"/>
    </source>
</evidence>
<dbReference type="PANTHER" id="PTHR24363">
    <property type="entry name" value="SERINE/THREONINE PROTEIN KINASE"/>
    <property type="match status" value="1"/>
</dbReference>
<evidence type="ECO:0000256" key="1">
    <source>
        <dbReference type="ARBA" id="ARBA00012513"/>
    </source>
</evidence>
<sequence>MHDAQPVGSIIHDRYHVISVLGQGGSGITYAAEDRKMGTYVALKELSLKGLSDWKKLELFEREAQVLQNLDHPAIPQYLDYFQVDTTCDRYFYIVQELAPGQSLADLIANGQRFSETEARHIATEILQVLTYLHSLNPPIIHRDIKPQNIIFSPDNRISLVDFGAVQTVYQNTVAFGSTVVGTFGYMAPEQFRGKAYPNTDLYGLGATLLTLLTHQNPGDLPQKRLRMDFRPVINLSETFATWIDGLIAPLAEERFASASIALLALSDPTLPQSLVKQPAGSSISLQRTRNKLVLKIPPTGLRKAAARGHITLALAWNAIAWLVGLTVLPFFPLATAIVFFVPFWVIGIGIAWRTLWTILERVSLVIEPDRYRLEREMLLWWRVNQGSVDELERVVLETVMLRNDYPVKTLALQVGVHSHQFGTSLSLTEKEWLQLELDSFIQRQKQP</sequence>
<dbReference type="CDD" id="cd14014">
    <property type="entry name" value="STKc_PknB_like"/>
    <property type="match status" value="1"/>
</dbReference>
<keyword evidence="10" id="KW-1133">Transmembrane helix</keyword>
<keyword evidence="10" id="KW-0812">Transmembrane</keyword>
<evidence type="ECO:0000256" key="8">
    <source>
        <dbReference type="ARBA" id="ARBA00048679"/>
    </source>
</evidence>
<accession>A0ABS5Y2R0</accession>
<dbReference type="PROSITE" id="PS50011">
    <property type="entry name" value="PROTEIN_KINASE_DOM"/>
    <property type="match status" value="1"/>
</dbReference>
<proteinExistence type="predicted"/>
<protein>
    <recommendedName>
        <fullName evidence="1">non-specific serine/threonine protein kinase</fullName>
        <ecNumber evidence="1">2.7.11.1</ecNumber>
    </recommendedName>
</protein>
<organism evidence="12 13">
    <name type="scientific">Leptothoe kymatousa TAU-MAC 1615</name>
    <dbReference type="NCBI Taxonomy" id="2364775"/>
    <lineage>
        <taxon>Bacteria</taxon>
        <taxon>Bacillati</taxon>
        <taxon>Cyanobacteriota</taxon>
        <taxon>Cyanophyceae</taxon>
        <taxon>Nodosilineales</taxon>
        <taxon>Cymatolegaceae</taxon>
        <taxon>Leptothoe</taxon>
        <taxon>Leptothoe kymatousa</taxon>
    </lineage>
</organism>
<keyword evidence="6 9" id="KW-0067">ATP-binding</keyword>
<dbReference type="SUPFAM" id="SSF56112">
    <property type="entry name" value="Protein kinase-like (PK-like)"/>
    <property type="match status" value="1"/>
</dbReference>
<dbReference type="PANTHER" id="PTHR24363:SF0">
    <property type="entry name" value="SERINE_THREONINE KINASE LIKE DOMAIN CONTAINING 1"/>
    <property type="match status" value="1"/>
</dbReference>
<feature type="binding site" evidence="9">
    <location>
        <position position="44"/>
    </location>
    <ligand>
        <name>ATP</name>
        <dbReference type="ChEBI" id="CHEBI:30616"/>
    </ligand>
</feature>
<keyword evidence="5 12" id="KW-0418">Kinase</keyword>
<comment type="caution">
    <text evidence="12">The sequence shown here is derived from an EMBL/GenBank/DDBJ whole genome shotgun (WGS) entry which is preliminary data.</text>
</comment>
<evidence type="ECO:0000256" key="6">
    <source>
        <dbReference type="ARBA" id="ARBA00022840"/>
    </source>
</evidence>
<reference evidence="12 13" key="1">
    <citation type="journal article" date="2021" name="Mar. Drugs">
        <title>Genome Reduction and Secondary Metabolism of the Marine Sponge-Associated Cyanobacterium Leptothoe.</title>
        <authorList>
            <person name="Konstantinou D."/>
            <person name="Popin R.V."/>
            <person name="Fewer D.P."/>
            <person name="Sivonen K."/>
            <person name="Gkelis S."/>
        </authorList>
    </citation>
    <scope>NUCLEOTIDE SEQUENCE [LARGE SCALE GENOMIC DNA]</scope>
    <source>
        <strain evidence="12 13">TAU-MAC 1615</strain>
    </source>
</reference>
<dbReference type="Pfam" id="PF00069">
    <property type="entry name" value="Pkinase"/>
    <property type="match status" value="1"/>
</dbReference>
<keyword evidence="10" id="KW-0472">Membrane</keyword>
<comment type="catalytic activity">
    <reaction evidence="7">
        <text>L-threonyl-[protein] + ATP = O-phospho-L-threonyl-[protein] + ADP + H(+)</text>
        <dbReference type="Rhea" id="RHEA:46608"/>
        <dbReference type="Rhea" id="RHEA-COMP:11060"/>
        <dbReference type="Rhea" id="RHEA-COMP:11605"/>
        <dbReference type="ChEBI" id="CHEBI:15378"/>
        <dbReference type="ChEBI" id="CHEBI:30013"/>
        <dbReference type="ChEBI" id="CHEBI:30616"/>
        <dbReference type="ChEBI" id="CHEBI:61977"/>
        <dbReference type="ChEBI" id="CHEBI:456216"/>
        <dbReference type="EC" id="2.7.11.1"/>
    </reaction>
</comment>
<dbReference type="GO" id="GO:0004674">
    <property type="term" value="F:protein serine/threonine kinase activity"/>
    <property type="evidence" value="ECO:0007669"/>
    <property type="project" value="UniProtKB-KW"/>
</dbReference>
<dbReference type="PROSITE" id="PS00107">
    <property type="entry name" value="PROTEIN_KINASE_ATP"/>
    <property type="match status" value="1"/>
</dbReference>
<dbReference type="InterPro" id="IPR008271">
    <property type="entry name" value="Ser/Thr_kinase_AS"/>
</dbReference>
<evidence type="ECO:0000256" key="5">
    <source>
        <dbReference type="ARBA" id="ARBA00022777"/>
    </source>
</evidence>
<dbReference type="Gene3D" id="1.10.510.10">
    <property type="entry name" value="Transferase(Phosphotransferase) domain 1"/>
    <property type="match status" value="1"/>
</dbReference>
<dbReference type="SMART" id="SM00220">
    <property type="entry name" value="S_TKc"/>
    <property type="match status" value="1"/>
</dbReference>
<gene>
    <name evidence="12" type="ORF">IXB28_07915</name>
</gene>
<evidence type="ECO:0000313" key="12">
    <source>
        <dbReference type="EMBL" id="MBT9312128.1"/>
    </source>
</evidence>
<keyword evidence="13" id="KW-1185">Reference proteome</keyword>
<keyword evidence="2 12" id="KW-0723">Serine/threonine-protein kinase</keyword>
<feature type="domain" description="Protein kinase" evidence="11">
    <location>
        <begin position="15"/>
        <end position="271"/>
    </location>
</feature>
<dbReference type="PROSITE" id="PS00108">
    <property type="entry name" value="PROTEIN_KINASE_ST"/>
    <property type="match status" value="1"/>
</dbReference>
<evidence type="ECO:0000259" key="11">
    <source>
        <dbReference type="PROSITE" id="PS50011"/>
    </source>
</evidence>
<evidence type="ECO:0000256" key="2">
    <source>
        <dbReference type="ARBA" id="ARBA00022527"/>
    </source>
</evidence>
<evidence type="ECO:0000256" key="10">
    <source>
        <dbReference type="SAM" id="Phobius"/>
    </source>
</evidence>
<evidence type="ECO:0000256" key="3">
    <source>
        <dbReference type="ARBA" id="ARBA00022679"/>
    </source>
</evidence>
<dbReference type="InterPro" id="IPR017441">
    <property type="entry name" value="Protein_kinase_ATP_BS"/>
</dbReference>
<dbReference type="Proteomes" id="UP001196661">
    <property type="component" value="Unassembled WGS sequence"/>
</dbReference>
<comment type="catalytic activity">
    <reaction evidence="8">
        <text>L-seryl-[protein] + ATP = O-phospho-L-seryl-[protein] + ADP + H(+)</text>
        <dbReference type="Rhea" id="RHEA:17989"/>
        <dbReference type="Rhea" id="RHEA-COMP:9863"/>
        <dbReference type="Rhea" id="RHEA-COMP:11604"/>
        <dbReference type="ChEBI" id="CHEBI:15378"/>
        <dbReference type="ChEBI" id="CHEBI:29999"/>
        <dbReference type="ChEBI" id="CHEBI:30616"/>
        <dbReference type="ChEBI" id="CHEBI:83421"/>
        <dbReference type="ChEBI" id="CHEBI:456216"/>
        <dbReference type="EC" id="2.7.11.1"/>
    </reaction>
</comment>
<keyword evidence="3" id="KW-0808">Transferase</keyword>